<name>A0ACC0S2L2_POPTR</name>
<sequence length="107" mass="12598">MKFYILLFANQELYEFLCHVLMVFKILMIERQSLQVAVGFEGTNSQTRTKKHYATLLSLQQVGPLLDFINPQCLLEAIQDRFHDCYLLLYHVEWLQGSFRVLIQAIT</sequence>
<dbReference type="Proteomes" id="UP000006729">
    <property type="component" value="Chromosome 13"/>
</dbReference>
<gene>
    <name evidence="1" type="ORF">POPTR_013G126650v4</name>
</gene>
<evidence type="ECO:0000313" key="1">
    <source>
        <dbReference type="EMBL" id="KAI9383761.1"/>
    </source>
</evidence>
<protein>
    <submittedName>
        <fullName evidence="1">Uncharacterized protein</fullName>
    </submittedName>
</protein>
<proteinExistence type="predicted"/>
<accession>A0ACC0S2L2</accession>
<evidence type="ECO:0000313" key="2">
    <source>
        <dbReference type="Proteomes" id="UP000006729"/>
    </source>
</evidence>
<keyword evidence="2" id="KW-1185">Reference proteome</keyword>
<reference evidence="1 2" key="1">
    <citation type="journal article" date="2006" name="Science">
        <title>The genome of black cottonwood, Populus trichocarpa (Torr. &amp; Gray).</title>
        <authorList>
            <person name="Tuskan G.A."/>
            <person name="Difazio S."/>
            <person name="Jansson S."/>
            <person name="Bohlmann J."/>
            <person name="Grigoriev I."/>
            <person name="Hellsten U."/>
            <person name="Putnam N."/>
            <person name="Ralph S."/>
            <person name="Rombauts S."/>
            <person name="Salamov A."/>
            <person name="Schein J."/>
            <person name="Sterck L."/>
            <person name="Aerts A."/>
            <person name="Bhalerao R.R."/>
            <person name="Bhalerao R.P."/>
            <person name="Blaudez D."/>
            <person name="Boerjan W."/>
            <person name="Brun A."/>
            <person name="Brunner A."/>
            <person name="Busov V."/>
            <person name="Campbell M."/>
            <person name="Carlson J."/>
            <person name="Chalot M."/>
            <person name="Chapman J."/>
            <person name="Chen G.L."/>
            <person name="Cooper D."/>
            <person name="Coutinho P.M."/>
            <person name="Couturier J."/>
            <person name="Covert S."/>
            <person name="Cronk Q."/>
            <person name="Cunningham R."/>
            <person name="Davis J."/>
            <person name="Degroeve S."/>
            <person name="Dejardin A."/>
            <person name="Depamphilis C."/>
            <person name="Detter J."/>
            <person name="Dirks B."/>
            <person name="Dubchak I."/>
            <person name="Duplessis S."/>
            <person name="Ehlting J."/>
            <person name="Ellis B."/>
            <person name="Gendler K."/>
            <person name="Goodstein D."/>
            <person name="Gribskov M."/>
            <person name="Grimwood J."/>
            <person name="Groover A."/>
            <person name="Gunter L."/>
            <person name="Hamberger B."/>
            <person name="Heinze B."/>
            <person name="Helariutta Y."/>
            <person name="Henrissat B."/>
            <person name="Holligan D."/>
            <person name="Holt R."/>
            <person name="Huang W."/>
            <person name="Islam-Faridi N."/>
            <person name="Jones S."/>
            <person name="Jones-Rhoades M."/>
            <person name="Jorgensen R."/>
            <person name="Joshi C."/>
            <person name="Kangasjarvi J."/>
            <person name="Karlsson J."/>
            <person name="Kelleher C."/>
            <person name="Kirkpatrick R."/>
            <person name="Kirst M."/>
            <person name="Kohler A."/>
            <person name="Kalluri U."/>
            <person name="Larimer F."/>
            <person name="Leebens-Mack J."/>
            <person name="Leple J.C."/>
            <person name="Locascio P."/>
            <person name="Lou Y."/>
            <person name="Lucas S."/>
            <person name="Martin F."/>
            <person name="Montanini B."/>
            <person name="Napoli C."/>
            <person name="Nelson D.R."/>
            <person name="Nelson C."/>
            <person name="Nieminen K."/>
            <person name="Nilsson O."/>
            <person name="Pereda V."/>
            <person name="Peter G."/>
            <person name="Philippe R."/>
            <person name="Pilate G."/>
            <person name="Poliakov A."/>
            <person name="Razumovskaya J."/>
            <person name="Richardson P."/>
            <person name="Rinaldi C."/>
            <person name="Ritland K."/>
            <person name="Rouze P."/>
            <person name="Ryaboy D."/>
            <person name="Schmutz J."/>
            <person name="Schrader J."/>
            <person name="Segerman B."/>
            <person name="Shin H."/>
            <person name="Siddiqui A."/>
            <person name="Sterky F."/>
            <person name="Terry A."/>
            <person name="Tsai C.J."/>
            <person name="Uberbacher E."/>
            <person name="Unneberg P."/>
            <person name="Vahala J."/>
            <person name="Wall K."/>
            <person name="Wessler S."/>
            <person name="Yang G."/>
            <person name="Yin T."/>
            <person name="Douglas C."/>
            <person name="Marra M."/>
            <person name="Sandberg G."/>
            <person name="Van de Peer Y."/>
            <person name="Rokhsar D."/>
        </authorList>
    </citation>
    <scope>NUCLEOTIDE SEQUENCE [LARGE SCALE GENOMIC DNA]</scope>
    <source>
        <strain evidence="2">cv. Nisqually</strain>
    </source>
</reference>
<comment type="caution">
    <text evidence="1">The sequence shown here is derived from an EMBL/GenBank/DDBJ whole genome shotgun (WGS) entry which is preliminary data.</text>
</comment>
<organism evidence="1 2">
    <name type="scientific">Populus trichocarpa</name>
    <name type="common">Western balsam poplar</name>
    <name type="synonym">Populus balsamifera subsp. trichocarpa</name>
    <dbReference type="NCBI Taxonomy" id="3694"/>
    <lineage>
        <taxon>Eukaryota</taxon>
        <taxon>Viridiplantae</taxon>
        <taxon>Streptophyta</taxon>
        <taxon>Embryophyta</taxon>
        <taxon>Tracheophyta</taxon>
        <taxon>Spermatophyta</taxon>
        <taxon>Magnoliopsida</taxon>
        <taxon>eudicotyledons</taxon>
        <taxon>Gunneridae</taxon>
        <taxon>Pentapetalae</taxon>
        <taxon>rosids</taxon>
        <taxon>fabids</taxon>
        <taxon>Malpighiales</taxon>
        <taxon>Salicaceae</taxon>
        <taxon>Saliceae</taxon>
        <taxon>Populus</taxon>
    </lineage>
</organism>
<dbReference type="EMBL" id="CM009302">
    <property type="protein sequence ID" value="KAI9383761.1"/>
    <property type="molecule type" value="Genomic_DNA"/>
</dbReference>